<dbReference type="EMBL" id="AJVK01017795">
    <property type="status" value="NOT_ANNOTATED_CDS"/>
    <property type="molecule type" value="Genomic_DNA"/>
</dbReference>
<accession>A0A1B0EZL1</accession>
<protein>
    <submittedName>
        <fullName evidence="1">Uncharacterized protein</fullName>
    </submittedName>
</protein>
<dbReference type="EnsemblMetazoa" id="PPAI010129-RA">
    <property type="protein sequence ID" value="PPAI010129-PA"/>
    <property type="gene ID" value="PPAI010129"/>
</dbReference>
<dbReference type="Proteomes" id="UP000092462">
    <property type="component" value="Unassembled WGS sequence"/>
</dbReference>
<dbReference type="VEuPathDB" id="VectorBase:PPAI010129"/>
<dbReference type="VEuPathDB" id="VectorBase:PPAPM1_006482"/>
<reference evidence="1" key="1">
    <citation type="submission" date="2022-08" db="UniProtKB">
        <authorList>
            <consortium name="EnsemblMetazoa"/>
        </authorList>
    </citation>
    <scope>IDENTIFICATION</scope>
    <source>
        <strain evidence="1">Israel</strain>
    </source>
</reference>
<organism evidence="1 2">
    <name type="scientific">Phlebotomus papatasi</name>
    <name type="common">Sandfly</name>
    <dbReference type="NCBI Taxonomy" id="29031"/>
    <lineage>
        <taxon>Eukaryota</taxon>
        <taxon>Metazoa</taxon>
        <taxon>Ecdysozoa</taxon>
        <taxon>Arthropoda</taxon>
        <taxon>Hexapoda</taxon>
        <taxon>Insecta</taxon>
        <taxon>Pterygota</taxon>
        <taxon>Neoptera</taxon>
        <taxon>Endopterygota</taxon>
        <taxon>Diptera</taxon>
        <taxon>Nematocera</taxon>
        <taxon>Psychodoidea</taxon>
        <taxon>Psychodidae</taxon>
        <taxon>Phlebotomus</taxon>
        <taxon>Phlebotomus</taxon>
    </lineage>
</organism>
<evidence type="ECO:0000313" key="1">
    <source>
        <dbReference type="EnsemblMetazoa" id="PPAI010129-PA"/>
    </source>
</evidence>
<name>A0A1B0EZL1_PHLPP</name>
<dbReference type="AlphaFoldDB" id="A0A1B0EZL1"/>
<evidence type="ECO:0000313" key="2">
    <source>
        <dbReference type="Proteomes" id="UP000092462"/>
    </source>
</evidence>
<proteinExistence type="predicted"/>
<sequence length="63" mass="7023">MVQRASTEAPSISGGHRESRMGLGIGYAAYQSGYNKLFTQEVSDFERHCTAMNWRIIIDTAIV</sequence>
<keyword evidence="2" id="KW-1185">Reference proteome</keyword>